<accession>A0A9D4I1Q7</accession>
<organism evidence="1 2">
    <name type="scientific">Dreissena polymorpha</name>
    <name type="common">Zebra mussel</name>
    <name type="synonym">Mytilus polymorpha</name>
    <dbReference type="NCBI Taxonomy" id="45954"/>
    <lineage>
        <taxon>Eukaryota</taxon>
        <taxon>Metazoa</taxon>
        <taxon>Spiralia</taxon>
        <taxon>Lophotrochozoa</taxon>
        <taxon>Mollusca</taxon>
        <taxon>Bivalvia</taxon>
        <taxon>Autobranchia</taxon>
        <taxon>Heteroconchia</taxon>
        <taxon>Euheterodonta</taxon>
        <taxon>Imparidentia</taxon>
        <taxon>Neoheterodontei</taxon>
        <taxon>Myida</taxon>
        <taxon>Dreissenoidea</taxon>
        <taxon>Dreissenidae</taxon>
        <taxon>Dreissena</taxon>
    </lineage>
</organism>
<sequence>MLSSHYTIDVYDAAYSEAHVGMIDFKIDLLKAHVCFKVHVMYDMNVLTVCIHGAYICFKGHVNNDMKNKLNERTTKVFIKDHI</sequence>
<name>A0A9D4I1Q7_DREPO</name>
<evidence type="ECO:0000313" key="2">
    <source>
        <dbReference type="Proteomes" id="UP000828390"/>
    </source>
</evidence>
<keyword evidence="2" id="KW-1185">Reference proteome</keyword>
<proteinExistence type="predicted"/>
<protein>
    <submittedName>
        <fullName evidence="1">Uncharacterized protein</fullName>
    </submittedName>
</protein>
<gene>
    <name evidence="1" type="ORF">DPMN_181523</name>
</gene>
<dbReference type="Proteomes" id="UP000828390">
    <property type="component" value="Unassembled WGS sequence"/>
</dbReference>
<comment type="caution">
    <text evidence="1">The sequence shown here is derived from an EMBL/GenBank/DDBJ whole genome shotgun (WGS) entry which is preliminary data.</text>
</comment>
<reference evidence="1" key="2">
    <citation type="submission" date="2020-11" db="EMBL/GenBank/DDBJ databases">
        <authorList>
            <person name="McCartney M.A."/>
            <person name="Auch B."/>
            <person name="Kono T."/>
            <person name="Mallez S."/>
            <person name="Becker A."/>
            <person name="Gohl D.M."/>
            <person name="Silverstein K.A.T."/>
            <person name="Koren S."/>
            <person name="Bechman K.B."/>
            <person name="Herman A."/>
            <person name="Abrahante J.E."/>
            <person name="Garbe J."/>
        </authorList>
    </citation>
    <scope>NUCLEOTIDE SEQUENCE</scope>
    <source>
        <strain evidence="1">Duluth1</strain>
        <tissue evidence="1">Whole animal</tissue>
    </source>
</reference>
<dbReference type="AlphaFoldDB" id="A0A9D4I1Q7"/>
<dbReference type="EMBL" id="JAIWYP010000010">
    <property type="protein sequence ID" value="KAH3747101.1"/>
    <property type="molecule type" value="Genomic_DNA"/>
</dbReference>
<evidence type="ECO:0000313" key="1">
    <source>
        <dbReference type="EMBL" id="KAH3747101.1"/>
    </source>
</evidence>
<reference evidence="1" key="1">
    <citation type="journal article" date="2019" name="bioRxiv">
        <title>The Genome of the Zebra Mussel, Dreissena polymorpha: A Resource for Invasive Species Research.</title>
        <authorList>
            <person name="McCartney M.A."/>
            <person name="Auch B."/>
            <person name="Kono T."/>
            <person name="Mallez S."/>
            <person name="Zhang Y."/>
            <person name="Obille A."/>
            <person name="Becker A."/>
            <person name="Abrahante J.E."/>
            <person name="Garbe J."/>
            <person name="Badalamenti J.P."/>
            <person name="Herman A."/>
            <person name="Mangelson H."/>
            <person name="Liachko I."/>
            <person name="Sullivan S."/>
            <person name="Sone E.D."/>
            <person name="Koren S."/>
            <person name="Silverstein K.A.T."/>
            <person name="Beckman K.B."/>
            <person name="Gohl D.M."/>
        </authorList>
    </citation>
    <scope>NUCLEOTIDE SEQUENCE</scope>
    <source>
        <strain evidence="1">Duluth1</strain>
        <tissue evidence="1">Whole animal</tissue>
    </source>
</reference>